<dbReference type="InterPro" id="IPR015879">
    <property type="entry name" value="Ring_hydroxy_dOase_asu_C_dom"/>
</dbReference>
<keyword evidence="5" id="KW-0408">Iron</keyword>
<dbReference type="SUPFAM" id="SSF55961">
    <property type="entry name" value="Bet v1-like"/>
    <property type="match status" value="1"/>
</dbReference>
<evidence type="ECO:0000259" key="8">
    <source>
        <dbReference type="PROSITE" id="PS51296"/>
    </source>
</evidence>
<evidence type="ECO:0000256" key="6">
    <source>
        <dbReference type="ARBA" id="ARBA00023014"/>
    </source>
</evidence>
<reference evidence="9 10" key="1">
    <citation type="submission" date="2024-03" db="EMBL/GenBank/DDBJ databases">
        <title>Draft genome sequence of Pseudonocardia carboxydivorans JCM 14827.</title>
        <authorList>
            <person name="Duangmal K."/>
        </authorList>
    </citation>
    <scope>NUCLEOTIDE SEQUENCE [LARGE SCALE GENOMIC DNA]</scope>
    <source>
        <strain evidence="9 10">JCM 14827</strain>
    </source>
</reference>
<keyword evidence="4 9" id="KW-0560">Oxidoreductase</keyword>
<feature type="compositionally biased region" description="Low complexity" evidence="7">
    <location>
        <begin position="471"/>
        <end position="489"/>
    </location>
</feature>
<dbReference type="EC" id="1.14.12.10" evidence="9"/>
<comment type="similarity">
    <text evidence="1">Belongs to the bacterial ring-hydroxylating dioxygenase alpha subunit family.</text>
</comment>
<sequence length="518" mass="57062">MTEDLAHLVTLLDSAVVEDRDAGIYRANRRIFTDEEIFDLEMKHIFEGNWIFLAHESQLPNNGDYLTGYIGRQPILITRDKQGELHCLINACAHRGAMLCRRKTDNRLTITCPFHGWTFRNDGKLLKVKEPDGAGYPENFATEGSHDLTKVARFESYRGFLFGSLNPDVVPLAEHLGDTTKVIDMLVDQSPEGLEVLRGSSSYTFDGNWKVQAENGADGYHVSSVHWNYAATTSRRSSGESKNDTKALDAGGWGKSGGGYWSYPNGHLCLWTWAANPQDRPLWSEMDTLKEQFGDAKGEFMVKGSRNLCVYPNVYIMDQFSTQIRMFRPIAPDKTEVTIYCIAPKGESDAARSHRIRQYEDFFNASGMATPDDLEEFRSCQLTFHATTAPWNDMSRGAEHWLTGPDEVAKALDMNGVISAGVKNEDEGLYPVQHGYWQKIMRAAAAKEAAGDGHDAHGHGSLTAEDRRAANGEGAEANGSANGNGSAKGNGRRRTSTGSGSTAKRTTRAASKTAAAKG</sequence>
<dbReference type="InterPro" id="IPR036922">
    <property type="entry name" value="Rieske_2Fe-2S_sf"/>
</dbReference>
<evidence type="ECO:0000313" key="9">
    <source>
        <dbReference type="EMBL" id="MEK6466522.1"/>
    </source>
</evidence>
<dbReference type="GO" id="GO:0018623">
    <property type="term" value="F:benzoate 1,2-dioxygenase activity"/>
    <property type="evidence" value="ECO:0007669"/>
    <property type="project" value="UniProtKB-EC"/>
</dbReference>
<evidence type="ECO:0000256" key="7">
    <source>
        <dbReference type="SAM" id="MobiDB-lite"/>
    </source>
</evidence>
<keyword evidence="2" id="KW-0001">2Fe-2S</keyword>
<accession>A0ABU9AJB3</accession>
<dbReference type="Gene3D" id="2.102.10.10">
    <property type="entry name" value="Rieske [2Fe-2S] iron-sulphur domain"/>
    <property type="match status" value="1"/>
</dbReference>
<dbReference type="PANTHER" id="PTHR43756">
    <property type="entry name" value="CHOLINE MONOOXYGENASE, CHLOROPLASTIC"/>
    <property type="match status" value="1"/>
</dbReference>
<feature type="compositionally biased region" description="Low complexity" evidence="7">
    <location>
        <begin position="496"/>
        <end position="518"/>
    </location>
</feature>
<keyword evidence="10" id="KW-1185">Reference proteome</keyword>
<dbReference type="InterPro" id="IPR017941">
    <property type="entry name" value="Rieske_2Fe-2S"/>
</dbReference>
<dbReference type="PRINTS" id="PR00090">
    <property type="entry name" value="RNGDIOXGNASE"/>
</dbReference>
<evidence type="ECO:0000256" key="2">
    <source>
        <dbReference type="ARBA" id="ARBA00022714"/>
    </source>
</evidence>
<dbReference type="RefSeq" id="WP_346107904.1">
    <property type="nucleotide sequence ID" value="NZ_BAAAOD010000079.1"/>
</dbReference>
<dbReference type="NCBIfam" id="TIGR03229">
    <property type="entry name" value="benzo_1_2_benA"/>
    <property type="match status" value="1"/>
</dbReference>
<evidence type="ECO:0000256" key="4">
    <source>
        <dbReference type="ARBA" id="ARBA00023002"/>
    </source>
</evidence>
<dbReference type="Gene3D" id="3.90.380.10">
    <property type="entry name" value="Naphthalene 1,2-dioxygenase Alpha Subunit, Chain A, domain 1"/>
    <property type="match status" value="1"/>
</dbReference>
<dbReference type="InterPro" id="IPR001663">
    <property type="entry name" value="Rng_hydr_dOase-A"/>
</dbReference>
<dbReference type="Pfam" id="PF00848">
    <property type="entry name" value="Ring_hydroxyl_A"/>
    <property type="match status" value="1"/>
</dbReference>
<feature type="compositionally biased region" description="Basic and acidic residues" evidence="7">
    <location>
        <begin position="449"/>
        <end position="470"/>
    </location>
</feature>
<name>A0ABU9AJB3_PSEA5</name>
<evidence type="ECO:0000313" key="10">
    <source>
        <dbReference type="Proteomes" id="UP001367513"/>
    </source>
</evidence>
<protein>
    <submittedName>
        <fullName evidence="9">Benzoate 1,2-dioxygenase large subunit</fullName>
        <ecNumber evidence="9">1.14.12.10</ecNumber>
    </submittedName>
</protein>
<comment type="caution">
    <text evidence="9">The sequence shown here is derived from an EMBL/GenBank/DDBJ whole genome shotgun (WGS) entry which is preliminary data.</text>
</comment>
<keyword evidence="3" id="KW-0479">Metal-binding</keyword>
<dbReference type="PANTHER" id="PTHR43756:SF1">
    <property type="entry name" value="3-PHENYLPROPIONATE_CINNAMIC ACID DIOXYGENASE SUBUNIT ALPHA"/>
    <property type="match status" value="1"/>
</dbReference>
<gene>
    <name evidence="9" type="primary">benA</name>
    <name evidence="9" type="ORF">WG925_22490</name>
</gene>
<evidence type="ECO:0000256" key="3">
    <source>
        <dbReference type="ARBA" id="ARBA00022723"/>
    </source>
</evidence>
<dbReference type="InterPro" id="IPR017639">
    <property type="entry name" value="Benzo_1-2-diOase_lsu"/>
</dbReference>
<evidence type="ECO:0000256" key="5">
    <source>
        <dbReference type="ARBA" id="ARBA00023004"/>
    </source>
</evidence>
<dbReference type="SUPFAM" id="SSF50022">
    <property type="entry name" value="ISP domain"/>
    <property type="match status" value="1"/>
</dbReference>
<dbReference type="Proteomes" id="UP001367513">
    <property type="component" value="Unassembled WGS sequence"/>
</dbReference>
<organism evidence="9 10">
    <name type="scientific">Pseudonocardia alni subsp. carboxydivorans</name>
    <dbReference type="NCBI Taxonomy" id="415010"/>
    <lineage>
        <taxon>Bacteria</taxon>
        <taxon>Bacillati</taxon>
        <taxon>Actinomycetota</taxon>
        <taxon>Actinomycetes</taxon>
        <taxon>Pseudonocardiales</taxon>
        <taxon>Pseudonocardiaceae</taxon>
        <taxon>Pseudonocardia</taxon>
    </lineage>
</organism>
<dbReference type="Pfam" id="PF00355">
    <property type="entry name" value="Rieske"/>
    <property type="match status" value="1"/>
</dbReference>
<feature type="region of interest" description="Disordered" evidence="7">
    <location>
        <begin position="448"/>
        <end position="518"/>
    </location>
</feature>
<keyword evidence="6" id="KW-0411">Iron-sulfur</keyword>
<evidence type="ECO:0000256" key="1">
    <source>
        <dbReference type="ARBA" id="ARBA00008751"/>
    </source>
</evidence>
<dbReference type="EMBL" id="JBBPIX010000014">
    <property type="protein sequence ID" value="MEK6466522.1"/>
    <property type="molecule type" value="Genomic_DNA"/>
</dbReference>
<feature type="domain" description="Rieske" evidence="8">
    <location>
        <begin position="51"/>
        <end position="133"/>
    </location>
</feature>
<proteinExistence type="inferred from homology"/>
<dbReference type="CDD" id="cd08879">
    <property type="entry name" value="RHO_alpha_C_AntDO-like"/>
    <property type="match status" value="1"/>
</dbReference>
<dbReference type="PROSITE" id="PS51296">
    <property type="entry name" value="RIESKE"/>
    <property type="match status" value="1"/>
</dbReference>